<evidence type="ECO:0000313" key="3">
    <source>
        <dbReference type="Proteomes" id="UP001311232"/>
    </source>
</evidence>
<proteinExistence type="predicted"/>
<feature type="compositionally biased region" description="Basic and acidic residues" evidence="1">
    <location>
        <begin position="120"/>
        <end position="131"/>
    </location>
</feature>
<feature type="region of interest" description="Disordered" evidence="1">
    <location>
        <begin position="36"/>
        <end position="60"/>
    </location>
</feature>
<protein>
    <submittedName>
        <fullName evidence="2">Uncharacterized protein</fullName>
    </submittedName>
</protein>
<evidence type="ECO:0000313" key="2">
    <source>
        <dbReference type="EMBL" id="KAK5604343.1"/>
    </source>
</evidence>
<keyword evidence="3" id="KW-1185">Reference proteome</keyword>
<feature type="region of interest" description="Disordered" evidence="1">
    <location>
        <begin position="72"/>
        <end position="131"/>
    </location>
</feature>
<dbReference type="Proteomes" id="UP001311232">
    <property type="component" value="Unassembled WGS sequence"/>
</dbReference>
<name>A0AAV9R3I9_9TELE</name>
<dbReference type="EMBL" id="JAHHUM010002354">
    <property type="protein sequence ID" value="KAK5604343.1"/>
    <property type="molecule type" value="Genomic_DNA"/>
</dbReference>
<organism evidence="2 3">
    <name type="scientific">Crenichthys baileyi</name>
    <name type="common">White River springfish</name>
    <dbReference type="NCBI Taxonomy" id="28760"/>
    <lineage>
        <taxon>Eukaryota</taxon>
        <taxon>Metazoa</taxon>
        <taxon>Chordata</taxon>
        <taxon>Craniata</taxon>
        <taxon>Vertebrata</taxon>
        <taxon>Euteleostomi</taxon>
        <taxon>Actinopterygii</taxon>
        <taxon>Neopterygii</taxon>
        <taxon>Teleostei</taxon>
        <taxon>Neoteleostei</taxon>
        <taxon>Acanthomorphata</taxon>
        <taxon>Ovalentaria</taxon>
        <taxon>Atherinomorphae</taxon>
        <taxon>Cyprinodontiformes</taxon>
        <taxon>Goodeidae</taxon>
        <taxon>Crenichthys</taxon>
    </lineage>
</organism>
<reference evidence="2 3" key="1">
    <citation type="submission" date="2021-06" db="EMBL/GenBank/DDBJ databases">
        <authorList>
            <person name="Palmer J.M."/>
        </authorList>
    </citation>
    <scope>NUCLEOTIDE SEQUENCE [LARGE SCALE GENOMIC DNA]</scope>
    <source>
        <strain evidence="2 3">MEX-2019</strain>
        <tissue evidence="2">Muscle</tissue>
    </source>
</reference>
<sequence>MMDLADEHQANSMNLFTFLSREAEKTLCRSRFFMDPVRSTSSSPHKKRQHGAPSCGSAGEEVVSLPANVRAAASNPASSSATALSARLAAPPPMPSSLAPAHSTGTTPDELEVLCMPDQKPQDDQPHVFLS</sequence>
<comment type="caution">
    <text evidence="2">The sequence shown here is derived from an EMBL/GenBank/DDBJ whole genome shotgun (WGS) entry which is preliminary data.</text>
</comment>
<evidence type="ECO:0000256" key="1">
    <source>
        <dbReference type="SAM" id="MobiDB-lite"/>
    </source>
</evidence>
<dbReference type="AlphaFoldDB" id="A0AAV9R3I9"/>
<gene>
    <name evidence="2" type="ORF">CRENBAI_019502</name>
</gene>
<feature type="compositionally biased region" description="Low complexity" evidence="1">
    <location>
        <begin position="72"/>
        <end position="89"/>
    </location>
</feature>
<accession>A0AAV9R3I9</accession>